<evidence type="ECO:0000313" key="1">
    <source>
        <dbReference type="EMBL" id="EOS03673.1"/>
    </source>
</evidence>
<dbReference type="AlphaFoldDB" id="R9HI01"/>
<comment type="caution">
    <text evidence="1">The sequence shown here is derived from an EMBL/GenBank/DDBJ whole genome shotgun (WGS) entry which is preliminary data.</text>
</comment>
<evidence type="ECO:0000313" key="2">
    <source>
        <dbReference type="Proteomes" id="UP000014151"/>
    </source>
</evidence>
<proteinExistence type="predicted"/>
<gene>
    <name evidence="1" type="ORF">C800_02101</name>
</gene>
<dbReference type="HOGENOM" id="CLU_3395232_0_0_10"/>
<accession>R9HI01</accession>
<dbReference type="Proteomes" id="UP000014151">
    <property type="component" value="Unassembled WGS sequence"/>
</dbReference>
<reference evidence="1 2" key="1">
    <citation type="submission" date="2013-04" db="EMBL/GenBank/DDBJ databases">
        <title>The Genome Sequence of Bacteroides vulgatus dnLKV7.</title>
        <authorList>
            <consortium name="The Broad Institute Genomics Platform"/>
            <consortium name="The Broad Institute Genome Sequencing Center for Infectious Disease"/>
            <person name="Earl A."/>
            <person name="Xavier R."/>
            <person name="Kuhn K."/>
            <person name="Stappenbeck T."/>
            <person name="Walker B."/>
            <person name="Young S."/>
            <person name="Zeng Q."/>
            <person name="Gargeya S."/>
            <person name="Fitzgerald M."/>
            <person name="Haas B."/>
            <person name="Abouelleil A."/>
            <person name="Allen A.W."/>
            <person name="Alvarado L."/>
            <person name="Arachchi H.M."/>
            <person name="Berlin A.M."/>
            <person name="Chapman S.B."/>
            <person name="Gainer-Dewar J."/>
            <person name="Goldberg J."/>
            <person name="Griggs A."/>
            <person name="Gujja S."/>
            <person name="Hansen M."/>
            <person name="Howarth C."/>
            <person name="Imamovic A."/>
            <person name="Ireland A."/>
            <person name="Larimer J."/>
            <person name="McCowan C."/>
            <person name="Murphy C."/>
            <person name="Pearson M."/>
            <person name="Poon T.W."/>
            <person name="Priest M."/>
            <person name="Roberts A."/>
            <person name="Saif S."/>
            <person name="Shea T."/>
            <person name="Sisk P."/>
            <person name="Sykes S."/>
            <person name="Wortman J."/>
            <person name="Nusbaum C."/>
            <person name="Birren B."/>
        </authorList>
    </citation>
    <scope>NUCLEOTIDE SEQUENCE [LARGE SCALE GENOMIC DNA]</scope>
    <source>
        <strain evidence="2">dnLKV7</strain>
    </source>
</reference>
<protein>
    <submittedName>
        <fullName evidence="1">Uncharacterized protein</fullName>
    </submittedName>
</protein>
<dbReference type="EMBL" id="ASSN01000014">
    <property type="protein sequence ID" value="EOS03673.1"/>
    <property type="molecule type" value="Genomic_DNA"/>
</dbReference>
<sequence length="31" mass="3592">MECPVFTIIGCRVAVTLQRTNQNNNKYDCIF</sequence>
<organism evidence="1 2">
    <name type="scientific">Phocaeicola vulgatus dnLKV7</name>
    <dbReference type="NCBI Taxonomy" id="1235786"/>
    <lineage>
        <taxon>Bacteria</taxon>
        <taxon>Pseudomonadati</taxon>
        <taxon>Bacteroidota</taxon>
        <taxon>Bacteroidia</taxon>
        <taxon>Bacteroidales</taxon>
        <taxon>Bacteroidaceae</taxon>
        <taxon>Phocaeicola</taxon>
    </lineage>
</organism>
<name>R9HI01_PHOVU</name>